<dbReference type="NCBIfam" id="NF004824">
    <property type="entry name" value="PRK06180.1"/>
    <property type="match status" value="1"/>
</dbReference>
<dbReference type="EMBL" id="PIUM01000016">
    <property type="protein sequence ID" value="PKU23836.1"/>
    <property type="molecule type" value="Genomic_DNA"/>
</dbReference>
<dbReference type="Proteomes" id="UP000233293">
    <property type="component" value="Unassembled WGS sequence"/>
</dbReference>
<dbReference type="SMART" id="SM00822">
    <property type="entry name" value="PKS_KR"/>
    <property type="match status" value="1"/>
</dbReference>
<keyword evidence="6" id="KW-1185">Reference proteome</keyword>
<dbReference type="InterPro" id="IPR020904">
    <property type="entry name" value="Sc_DH/Rdtase_CS"/>
</dbReference>
<evidence type="ECO:0000259" key="4">
    <source>
        <dbReference type="SMART" id="SM00822"/>
    </source>
</evidence>
<evidence type="ECO:0000313" key="6">
    <source>
        <dbReference type="Proteomes" id="UP000233293"/>
    </source>
</evidence>
<dbReference type="OrthoDB" id="8477999at2"/>
<comment type="caution">
    <text evidence="5">The sequence shown here is derived from an EMBL/GenBank/DDBJ whole genome shotgun (WGS) entry which is preliminary data.</text>
</comment>
<dbReference type="PROSITE" id="PS00061">
    <property type="entry name" value="ADH_SHORT"/>
    <property type="match status" value="1"/>
</dbReference>
<evidence type="ECO:0000256" key="2">
    <source>
        <dbReference type="ARBA" id="ARBA00023002"/>
    </source>
</evidence>
<dbReference type="AlphaFoldDB" id="A0A2N3PTX1"/>
<dbReference type="RefSeq" id="WP_101251292.1">
    <property type="nucleotide sequence ID" value="NZ_PIUM01000016.1"/>
</dbReference>
<feature type="domain" description="Ketoreductase" evidence="4">
    <location>
        <begin position="5"/>
        <end position="190"/>
    </location>
</feature>
<gene>
    <name evidence="5" type="ORF">CWS72_14235</name>
</gene>
<dbReference type="GO" id="GO:0016491">
    <property type="term" value="F:oxidoreductase activity"/>
    <property type="evidence" value="ECO:0007669"/>
    <property type="project" value="UniProtKB-KW"/>
</dbReference>
<dbReference type="InterPro" id="IPR002347">
    <property type="entry name" value="SDR_fam"/>
</dbReference>
<dbReference type="InterPro" id="IPR051911">
    <property type="entry name" value="SDR_oxidoreductase"/>
</dbReference>
<accession>A0A2N3PTX1</accession>
<proteinExistence type="inferred from homology"/>
<dbReference type="InterPro" id="IPR057326">
    <property type="entry name" value="KR_dom"/>
</dbReference>
<dbReference type="CDD" id="cd05374">
    <property type="entry name" value="17beta-HSD-like_SDR_c"/>
    <property type="match status" value="1"/>
</dbReference>
<protein>
    <submittedName>
        <fullName evidence="5">Short-chain dehydrogenase/reductase</fullName>
    </submittedName>
</protein>
<sequence>MADSAVWLISGCSSGFGRELAAAVLRRGQRVVVTARSLETVKDFARDYPKLALVTALDVTRADQVAAVVRQAEEKFGRIDVLVNNAGYGYLAALEEGEDAEVRAMFEANVFGLIALTKAVLPGMRKRRKGHVVNISSVGGLIGFPGIGYYNATKFAVEGLSEALAKEAQPLGIRVTIVEPGPFRTEWAGRNLRTPKVVIGDYAETAGARREMISGYSGKQPGDPARAAEAIIVAVETPNSPLHLVLGRPAFDAVKSKISEFSTELEKWRSTSLGTDFPRED</sequence>
<dbReference type="SUPFAM" id="SSF51735">
    <property type="entry name" value="NAD(P)-binding Rossmann-fold domains"/>
    <property type="match status" value="1"/>
</dbReference>
<reference evidence="6" key="1">
    <citation type="submission" date="2017-12" db="EMBL/GenBank/DDBJ databases">
        <title>Draft genome sequence of Telmatospirillum siberiense 26-4b1T, an acidotolerant peatland alphaproteobacterium potentially involved in sulfur cycling.</title>
        <authorList>
            <person name="Hausmann B."/>
            <person name="Pjevac P."/>
            <person name="Schreck K."/>
            <person name="Herbold C.W."/>
            <person name="Daims H."/>
            <person name="Wagner M."/>
            <person name="Pester M."/>
            <person name="Loy A."/>
        </authorList>
    </citation>
    <scope>NUCLEOTIDE SEQUENCE [LARGE SCALE GENOMIC DNA]</scope>
    <source>
        <strain evidence="6">26-4b1</strain>
    </source>
</reference>
<dbReference type="Pfam" id="PF00106">
    <property type="entry name" value="adh_short"/>
    <property type="match status" value="1"/>
</dbReference>
<dbReference type="PANTHER" id="PTHR43976">
    <property type="entry name" value="SHORT CHAIN DEHYDROGENASE"/>
    <property type="match status" value="1"/>
</dbReference>
<comment type="similarity">
    <text evidence="1 3">Belongs to the short-chain dehydrogenases/reductases (SDR) family.</text>
</comment>
<evidence type="ECO:0000256" key="3">
    <source>
        <dbReference type="RuleBase" id="RU000363"/>
    </source>
</evidence>
<evidence type="ECO:0000313" key="5">
    <source>
        <dbReference type="EMBL" id="PKU23836.1"/>
    </source>
</evidence>
<dbReference type="PANTHER" id="PTHR43976:SF16">
    <property type="entry name" value="SHORT-CHAIN DEHYDROGENASE_REDUCTASE FAMILY PROTEIN"/>
    <property type="match status" value="1"/>
</dbReference>
<evidence type="ECO:0000256" key="1">
    <source>
        <dbReference type="ARBA" id="ARBA00006484"/>
    </source>
</evidence>
<dbReference type="Gene3D" id="3.40.50.720">
    <property type="entry name" value="NAD(P)-binding Rossmann-like Domain"/>
    <property type="match status" value="1"/>
</dbReference>
<keyword evidence="2" id="KW-0560">Oxidoreductase</keyword>
<organism evidence="5 6">
    <name type="scientific">Telmatospirillum siberiense</name>
    <dbReference type="NCBI Taxonomy" id="382514"/>
    <lineage>
        <taxon>Bacteria</taxon>
        <taxon>Pseudomonadati</taxon>
        <taxon>Pseudomonadota</taxon>
        <taxon>Alphaproteobacteria</taxon>
        <taxon>Rhodospirillales</taxon>
        <taxon>Rhodospirillaceae</taxon>
        <taxon>Telmatospirillum</taxon>
    </lineage>
</organism>
<dbReference type="InterPro" id="IPR036291">
    <property type="entry name" value="NAD(P)-bd_dom_sf"/>
</dbReference>
<dbReference type="PRINTS" id="PR00080">
    <property type="entry name" value="SDRFAMILY"/>
</dbReference>
<name>A0A2N3PTX1_9PROT</name>
<dbReference type="PRINTS" id="PR00081">
    <property type="entry name" value="GDHRDH"/>
</dbReference>